<comment type="caution">
    <text evidence="2">The sequence shown here is derived from an EMBL/GenBank/DDBJ whole genome shotgun (WGS) entry which is preliminary data.</text>
</comment>
<gene>
    <name evidence="2" type="ORF">FHS30_000936</name>
</gene>
<evidence type="ECO:0000313" key="3">
    <source>
        <dbReference type="Proteomes" id="UP000559987"/>
    </source>
</evidence>
<dbReference type="EMBL" id="JACHXZ010000001">
    <property type="protein sequence ID" value="MBB3167760.1"/>
    <property type="molecule type" value="Genomic_DNA"/>
</dbReference>
<keyword evidence="1" id="KW-0812">Transmembrane</keyword>
<sequence length="146" mass="16069">MITPYQRQLTILFISALLLIVLVGLITYFATDQRRSDERTRSDTKHALGIVTSRPKFGAFAGTGVCEAAIRGDVQGKIVTLHVDPRSANYNEYEKTNSLLFLVDVVPEGQAFLSEQLSTKQLNAQCITSAESNQLVKLLVAPASKR</sequence>
<dbReference type="RefSeq" id="WP_183908751.1">
    <property type="nucleotide sequence ID" value="NZ_JACHXZ010000001.1"/>
</dbReference>
<feature type="transmembrane region" description="Helical" evidence="1">
    <location>
        <begin position="12"/>
        <end position="31"/>
    </location>
</feature>
<evidence type="ECO:0000313" key="2">
    <source>
        <dbReference type="EMBL" id="MBB3167760.1"/>
    </source>
</evidence>
<accession>A0A839UMH6</accession>
<keyword evidence="1" id="KW-0472">Membrane</keyword>
<protein>
    <submittedName>
        <fullName evidence="2">Uncharacterized protein</fullName>
    </submittedName>
</protein>
<keyword evidence="1" id="KW-1133">Transmembrane helix</keyword>
<dbReference type="Proteomes" id="UP000559987">
    <property type="component" value="Unassembled WGS sequence"/>
</dbReference>
<keyword evidence="3" id="KW-1185">Reference proteome</keyword>
<dbReference type="AlphaFoldDB" id="A0A839UMH6"/>
<evidence type="ECO:0000256" key="1">
    <source>
        <dbReference type="SAM" id="Phobius"/>
    </source>
</evidence>
<organism evidence="2 3">
    <name type="scientific">Simiduia aestuariiviva</name>
    <dbReference type="NCBI Taxonomy" id="1510459"/>
    <lineage>
        <taxon>Bacteria</taxon>
        <taxon>Pseudomonadati</taxon>
        <taxon>Pseudomonadota</taxon>
        <taxon>Gammaproteobacteria</taxon>
        <taxon>Cellvibrionales</taxon>
        <taxon>Cellvibrionaceae</taxon>
        <taxon>Simiduia</taxon>
    </lineage>
</organism>
<proteinExistence type="predicted"/>
<reference evidence="2 3" key="1">
    <citation type="submission" date="2020-08" db="EMBL/GenBank/DDBJ databases">
        <title>Genomic Encyclopedia of Type Strains, Phase III (KMG-III): the genomes of soil and plant-associated and newly described type strains.</title>
        <authorList>
            <person name="Whitman W."/>
        </authorList>
    </citation>
    <scope>NUCLEOTIDE SEQUENCE [LARGE SCALE GENOMIC DNA]</scope>
    <source>
        <strain evidence="2 3">CECT 8571</strain>
    </source>
</reference>
<name>A0A839UMH6_9GAMM</name>